<organism evidence="1 2">
    <name type="scientific">Vanilla planifolia</name>
    <name type="common">Vanilla</name>
    <dbReference type="NCBI Taxonomy" id="51239"/>
    <lineage>
        <taxon>Eukaryota</taxon>
        <taxon>Viridiplantae</taxon>
        <taxon>Streptophyta</taxon>
        <taxon>Embryophyta</taxon>
        <taxon>Tracheophyta</taxon>
        <taxon>Spermatophyta</taxon>
        <taxon>Magnoliopsida</taxon>
        <taxon>Liliopsida</taxon>
        <taxon>Asparagales</taxon>
        <taxon>Orchidaceae</taxon>
        <taxon>Vanilloideae</taxon>
        <taxon>Vanilleae</taxon>
        <taxon>Vanilla</taxon>
    </lineage>
</organism>
<evidence type="ECO:0000313" key="2">
    <source>
        <dbReference type="Proteomes" id="UP000636800"/>
    </source>
</evidence>
<comment type="caution">
    <text evidence="1">The sequence shown here is derived from an EMBL/GenBank/DDBJ whole genome shotgun (WGS) entry which is preliminary data.</text>
</comment>
<dbReference type="AlphaFoldDB" id="A0A835RPF2"/>
<dbReference type="OrthoDB" id="276323at2759"/>
<protein>
    <submittedName>
        <fullName evidence="1">Uncharacterized protein</fullName>
    </submittedName>
</protein>
<accession>A0A835RPF2</accession>
<name>A0A835RPF2_VANPL</name>
<dbReference type="Proteomes" id="UP000636800">
    <property type="component" value="Chromosome 2"/>
</dbReference>
<reference evidence="1 2" key="1">
    <citation type="journal article" date="2020" name="Nat. Food">
        <title>A phased Vanilla planifolia genome enables genetic improvement of flavour and production.</title>
        <authorList>
            <person name="Hasing T."/>
            <person name="Tang H."/>
            <person name="Brym M."/>
            <person name="Khazi F."/>
            <person name="Huang T."/>
            <person name="Chambers A.H."/>
        </authorList>
    </citation>
    <scope>NUCLEOTIDE SEQUENCE [LARGE SCALE GENOMIC DNA]</scope>
    <source>
        <tissue evidence="1">Leaf</tissue>
    </source>
</reference>
<gene>
    <name evidence="1" type="ORF">HPP92_005338</name>
</gene>
<proteinExistence type="predicted"/>
<keyword evidence="2" id="KW-1185">Reference proteome</keyword>
<sequence>MGKGKGGRLGSLLIGGSWQGGDAMEHELFGSLLVGGSFVEKVNKLLTSWIVIWKLQTLGDLGFFALRLNEECSQLVFGNVSMHPSIETALDKDLMGEAIVV</sequence>
<evidence type="ECO:0000313" key="1">
    <source>
        <dbReference type="EMBL" id="KAG0491940.1"/>
    </source>
</evidence>
<dbReference type="EMBL" id="JADCNL010000002">
    <property type="protein sequence ID" value="KAG0491940.1"/>
    <property type="molecule type" value="Genomic_DNA"/>
</dbReference>